<dbReference type="KEGG" id="cnk:EG343_24000"/>
<dbReference type="AlphaFoldDB" id="A0AAD1DT02"/>
<dbReference type="GO" id="GO:0007155">
    <property type="term" value="P:cell adhesion"/>
    <property type="evidence" value="ECO:0007669"/>
    <property type="project" value="InterPro"/>
</dbReference>
<accession>A0AAD1DT02</accession>
<gene>
    <name evidence="2" type="ORF">EG343_24000</name>
</gene>
<evidence type="ECO:0000313" key="3">
    <source>
        <dbReference type="Proteomes" id="UP000278288"/>
    </source>
</evidence>
<organism evidence="2 3">
    <name type="scientific">Chryseobacterium nakagawai</name>
    <dbReference type="NCBI Taxonomy" id="1241982"/>
    <lineage>
        <taxon>Bacteria</taxon>
        <taxon>Pseudomonadati</taxon>
        <taxon>Bacteroidota</taxon>
        <taxon>Flavobacteriia</taxon>
        <taxon>Flavobacteriales</taxon>
        <taxon>Weeksellaceae</taxon>
        <taxon>Chryseobacterium group</taxon>
        <taxon>Chryseobacterium</taxon>
    </lineage>
</organism>
<dbReference type="SUPFAM" id="SSF103647">
    <property type="entry name" value="TSP type-3 repeat"/>
    <property type="match status" value="1"/>
</dbReference>
<protein>
    <recommendedName>
        <fullName evidence="4">Alpha-agarase</fullName>
    </recommendedName>
</protein>
<proteinExistence type="predicted"/>
<dbReference type="InterPro" id="IPR028974">
    <property type="entry name" value="TSP_type-3_rpt"/>
</dbReference>
<dbReference type="EMBL" id="CP033923">
    <property type="protein sequence ID" value="AZA93453.1"/>
    <property type="molecule type" value="Genomic_DNA"/>
</dbReference>
<dbReference type="Proteomes" id="UP000278288">
    <property type="component" value="Chromosome"/>
</dbReference>
<dbReference type="Gene3D" id="4.10.1080.10">
    <property type="entry name" value="TSP type-3 repeat"/>
    <property type="match status" value="1"/>
</dbReference>
<reference evidence="2 3" key="1">
    <citation type="submission" date="2018-11" db="EMBL/GenBank/DDBJ databases">
        <title>Proposal to divide the Flavobacteriaceae and reorganize its genera based on Amino Acid Identity values calculated from whole genome sequences.</title>
        <authorList>
            <person name="Nicholson A.C."/>
            <person name="Gulvik C.A."/>
            <person name="Whitney A.M."/>
            <person name="Humrighouse B.W."/>
            <person name="Bell M."/>
            <person name="Holmes B."/>
            <person name="Steigerwalt A.G."/>
            <person name="Villarma A."/>
            <person name="Sheth M."/>
            <person name="Batra D."/>
            <person name="Pryor J."/>
            <person name="Bernardet J.-F."/>
            <person name="Hugo C."/>
            <person name="Kampfer P."/>
            <person name="Newman J."/>
            <person name="McQuiston J.R."/>
        </authorList>
    </citation>
    <scope>NUCLEOTIDE SEQUENCE [LARGE SCALE GENOMIC DNA]</scope>
    <source>
        <strain evidence="2 3">G0041</strain>
    </source>
</reference>
<dbReference type="InterPro" id="IPR003367">
    <property type="entry name" value="Thrombospondin_3-like_rpt"/>
</dbReference>
<keyword evidence="1" id="KW-0732">Signal</keyword>
<dbReference type="Pfam" id="PF02412">
    <property type="entry name" value="TSP_3"/>
    <property type="match status" value="3"/>
</dbReference>
<evidence type="ECO:0008006" key="4">
    <source>
        <dbReference type="Google" id="ProtNLM"/>
    </source>
</evidence>
<evidence type="ECO:0000256" key="1">
    <source>
        <dbReference type="ARBA" id="ARBA00022729"/>
    </source>
</evidence>
<dbReference type="GO" id="GO:0005509">
    <property type="term" value="F:calcium ion binding"/>
    <property type="evidence" value="ECO:0007669"/>
    <property type="project" value="InterPro"/>
</dbReference>
<sequence>MDIRKIVFFLAFTGTYFQAQHSEVQEALKKCRKEFNKKTCLADEDKDSILFYLDNCPTESGPIENRGCPWPDTDKDGILDKDDQCPEIAGPIENNGCIWSDTDGDGVLDKDDACPIIPGLPELHGCPPKKNDCKEYREKANIKFQKFKTDYADIESIYDKINTIILDYMMKGYTKTSASKSAYIYIKYISNNAYFDEHSCYDGIDNEYNFLITKFWNKKALEHAHTKYGKDIYLSTKLSYEDLNALRAHNETLDYIIKYYDQETMKIKIPGKNKSTIGANFSMPIIVTFINPYLIKVEDAKKEMIISYEYKDGQWKSYKK</sequence>
<keyword evidence="3" id="KW-1185">Reference proteome</keyword>
<name>A0AAD1DT02_CHRNA</name>
<evidence type="ECO:0000313" key="2">
    <source>
        <dbReference type="EMBL" id="AZA93453.1"/>
    </source>
</evidence>